<evidence type="ECO:0000313" key="3">
    <source>
        <dbReference type="Proteomes" id="UP000799538"/>
    </source>
</evidence>
<dbReference type="Proteomes" id="UP000799538">
    <property type="component" value="Unassembled WGS sequence"/>
</dbReference>
<sequence length="107" mass="11376">MRFLLDPFTGLHPQYYAPPPPLLSPLATIPILAGLAGLLVRTSGTLLLRGRPFSAAKLTGSVAAGTLIAQIPIVAFIDYRKSAFLAERGNHCPASQIDRALWAMGHG</sequence>
<keyword evidence="1" id="KW-1133">Transmembrane helix</keyword>
<protein>
    <submittedName>
        <fullName evidence="2">Uncharacterized protein</fullName>
    </submittedName>
</protein>
<evidence type="ECO:0000313" key="2">
    <source>
        <dbReference type="EMBL" id="KAF2225472.1"/>
    </source>
</evidence>
<dbReference type="AlphaFoldDB" id="A0A6A6GIA7"/>
<name>A0A6A6GIA7_9PEZI</name>
<keyword evidence="1" id="KW-0812">Transmembrane</keyword>
<dbReference type="OrthoDB" id="10610929at2759"/>
<keyword evidence="1" id="KW-0472">Membrane</keyword>
<reference evidence="3" key="1">
    <citation type="journal article" date="2020" name="Stud. Mycol.">
        <title>101 Dothideomycetes genomes: A test case for predicting lifestyles and emergence of pathogens.</title>
        <authorList>
            <person name="Haridas S."/>
            <person name="Albert R."/>
            <person name="Binder M."/>
            <person name="Bloem J."/>
            <person name="LaButti K."/>
            <person name="Salamov A."/>
            <person name="Andreopoulos B."/>
            <person name="Baker S."/>
            <person name="Barry K."/>
            <person name="Bills G."/>
            <person name="Bluhm B."/>
            <person name="Cannon C."/>
            <person name="Castanera R."/>
            <person name="Culley D."/>
            <person name="Daum C."/>
            <person name="Ezra D."/>
            <person name="Gonzalez J."/>
            <person name="Henrissat B."/>
            <person name="Kuo A."/>
            <person name="Liang C."/>
            <person name="Lipzen A."/>
            <person name="Lutzoni F."/>
            <person name="Magnuson J."/>
            <person name="Mondo S."/>
            <person name="Nolan M."/>
            <person name="Ohm R."/>
            <person name="Pangilinan J."/>
            <person name="Park H.-J."/>
            <person name="Ramirez L."/>
            <person name="Alfaro M."/>
            <person name="Sun H."/>
            <person name="Tritt A."/>
            <person name="Yoshinaga Y."/>
            <person name="Zwiers L.-H."/>
            <person name="Turgeon B."/>
            <person name="Goodwin S."/>
            <person name="Spatafora J."/>
            <person name="Crous P."/>
            <person name="Grigoriev I."/>
        </authorList>
    </citation>
    <scope>NUCLEOTIDE SEQUENCE [LARGE SCALE GENOMIC DNA]</scope>
    <source>
        <strain evidence="3">CECT 20119</strain>
    </source>
</reference>
<evidence type="ECO:0000256" key="1">
    <source>
        <dbReference type="SAM" id="Phobius"/>
    </source>
</evidence>
<organism evidence="2 3">
    <name type="scientific">Elsinoe ampelina</name>
    <dbReference type="NCBI Taxonomy" id="302913"/>
    <lineage>
        <taxon>Eukaryota</taxon>
        <taxon>Fungi</taxon>
        <taxon>Dikarya</taxon>
        <taxon>Ascomycota</taxon>
        <taxon>Pezizomycotina</taxon>
        <taxon>Dothideomycetes</taxon>
        <taxon>Dothideomycetidae</taxon>
        <taxon>Myriangiales</taxon>
        <taxon>Elsinoaceae</taxon>
        <taxon>Elsinoe</taxon>
    </lineage>
</organism>
<feature type="transmembrane region" description="Helical" evidence="1">
    <location>
        <begin position="20"/>
        <end position="40"/>
    </location>
</feature>
<keyword evidence="3" id="KW-1185">Reference proteome</keyword>
<gene>
    <name evidence="2" type="ORF">BDZ85DRAFT_66917</name>
</gene>
<dbReference type="EMBL" id="ML992503">
    <property type="protein sequence ID" value="KAF2225472.1"/>
    <property type="molecule type" value="Genomic_DNA"/>
</dbReference>
<accession>A0A6A6GIA7</accession>
<proteinExistence type="predicted"/>